<protein>
    <submittedName>
        <fullName evidence="1">Uncharacterized protein</fullName>
    </submittedName>
</protein>
<keyword evidence="2" id="KW-1185">Reference proteome</keyword>
<dbReference type="RefSeq" id="WP_136355113.1">
    <property type="nucleotide sequence ID" value="NZ_CP046266.1"/>
</dbReference>
<evidence type="ECO:0000313" key="1">
    <source>
        <dbReference type="EMBL" id="THF78945.1"/>
    </source>
</evidence>
<organism evidence="1 2">
    <name type="scientific">Metabacillus sediminilitoris</name>
    <dbReference type="NCBI Taxonomy" id="2567941"/>
    <lineage>
        <taxon>Bacteria</taxon>
        <taxon>Bacillati</taxon>
        <taxon>Bacillota</taxon>
        <taxon>Bacilli</taxon>
        <taxon>Bacillales</taxon>
        <taxon>Bacillaceae</taxon>
        <taxon>Metabacillus</taxon>
    </lineage>
</organism>
<proteinExistence type="predicted"/>
<reference evidence="1 2" key="1">
    <citation type="submission" date="2019-04" db="EMBL/GenBank/DDBJ databases">
        <title>Bacillus sediminilitoris sp. nov., isolated from a tidal flat sediment on the East China Sea.</title>
        <authorList>
            <person name="Wei Y."/>
            <person name="Mao H."/>
            <person name="Fang J."/>
        </authorList>
    </citation>
    <scope>NUCLEOTIDE SEQUENCE [LARGE SCALE GENOMIC DNA]</scope>
    <source>
        <strain evidence="1 2">DSL-17</strain>
    </source>
</reference>
<accession>A0A4S4BWW1</accession>
<evidence type="ECO:0000313" key="2">
    <source>
        <dbReference type="Proteomes" id="UP000310334"/>
    </source>
</evidence>
<dbReference type="EMBL" id="SSNT01000010">
    <property type="protein sequence ID" value="THF78945.1"/>
    <property type="molecule type" value="Genomic_DNA"/>
</dbReference>
<gene>
    <name evidence="1" type="ORF">E6W99_14590</name>
</gene>
<comment type="caution">
    <text evidence="1">The sequence shown here is derived from an EMBL/GenBank/DDBJ whole genome shotgun (WGS) entry which is preliminary data.</text>
</comment>
<sequence length="163" mass="18678">MFWKKKELEYAEGLSWFSYAVMLPDMDEDEREVNVIGNLIIKNTGTATLNNPMICIRIKPPQDVRLGGKIGSVTHTALMIDGTNTEAWHYIDDNWKGKSLETGEHWLKPNHRKQLEPGENLIFANELWISTSKEEKFVIVEGFFYCDEIKNGIAALNTITVNF</sequence>
<name>A0A4S4BWW1_9BACI</name>
<dbReference type="OrthoDB" id="2679997at2"/>
<dbReference type="AlphaFoldDB" id="A0A4S4BWW1"/>
<dbReference type="Proteomes" id="UP000310334">
    <property type="component" value="Unassembled WGS sequence"/>
</dbReference>